<keyword evidence="3" id="KW-1185">Reference proteome</keyword>
<proteinExistence type="predicted"/>
<organism evidence="2 3">
    <name type="scientific">Onchocerca volvulus</name>
    <dbReference type="NCBI Taxonomy" id="6282"/>
    <lineage>
        <taxon>Eukaryota</taxon>
        <taxon>Metazoa</taxon>
        <taxon>Ecdysozoa</taxon>
        <taxon>Nematoda</taxon>
        <taxon>Chromadorea</taxon>
        <taxon>Rhabditida</taxon>
        <taxon>Spirurina</taxon>
        <taxon>Spiruromorpha</taxon>
        <taxon>Filarioidea</taxon>
        <taxon>Onchocercidae</taxon>
        <taxon>Onchocerca</taxon>
    </lineage>
</organism>
<evidence type="ECO:0000313" key="2">
    <source>
        <dbReference type="EnsemblMetazoa" id="OVOC7207.1"/>
    </source>
</evidence>
<dbReference type="AlphaFoldDB" id="A0A8R1Y330"/>
<reference evidence="3" key="1">
    <citation type="submission" date="2013-10" db="EMBL/GenBank/DDBJ databases">
        <title>Genome sequencing of Onchocerca volvulus.</title>
        <authorList>
            <person name="Cotton J."/>
            <person name="Tsai J."/>
            <person name="Stanley E."/>
            <person name="Tracey A."/>
            <person name="Holroyd N."/>
            <person name="Lustigman S."/>
            <person name="Berriman M."/>
        </authorList>
    </citation>
    <scope>NUCLEOTIDE SEQUENCE</scope>
</reference>
<accession>A0A8R1Y330</accession>
<protein>
    <submittedName>
        <fullName evidence="2">Alpha-carbonic anhydrase domain-containing protein</fullName>
    </submittedName>
</protein>
<reference evidence="2" key="2">
    <citation type="submission" date="2022-06" db="UniProtKB">
        <authorList>
            <consortium name="EnsemblMetazoa"/>
        </authorList>
    </citation>
    <scope>IDENTIFICATION</scope>
</reference>
<dbReference type="EnsemblMetazoa" id="OVOC7207.1">
    <property type="protein sequence ID" value="OVOC7207.1"/>
    <property type="gene ID" value="WBGene00244016"/>
</dbReference>
<sequence>MFNFHIHYINIELIGARLIRKFTLHLNCIFILELSFPSSWLISNLHLLSMEHHYKYPRSLLSNSSSCCCEQIAWKI</sequence>
<evidence type="ECO:0000259" key="1">
    <source>
        <dbReference type="PROSITE" id="PS51144"/>
    </source>
</evidence>
<feature type="domain" description="Alpha-carbonic anhydrase" evidence="1">
    <location>
        <begin position="1"/>
        <end position="76"/>
    </location>
</feature>
<dbReference type="PROSITE" id="PS51144">
    <property type="entry name" value="ALPHA_CA_2"/>
    <property type="match status" value="1"/>
</dbReference>
<dbReference type="EMBL" id="CMVM020000190">
    <property type="status" value="NOT_ANNOTATED_CDS"/>
    <property type="molecule type" value="Genomic_DNA"/>
</dbReference>
<dbReference type="Proteomes" id="UP000024404">
    <property type="component" value="Unassembled WGS sequence"/>
</dbReference>
<dbReference type="InterPro" id="IPR001148">
    <property type="entry name" value="CA_dom"/>
</dbReference>
<evidence type="ECO:0000313" key="3">
    <source>
        <dbReference type="Proteomes" id="UP000024404"/>
    </source>
</evidence>
<name>A0A8R1Y330_ONCVO</name>